<dbReference type="CDD" id="cd07263">
    <property type="entry name" value="VOC_like"/>
    <property type="match status" value="1"/>
</dbReference>
<dbReference type="SUPFAM" id="SSF54593">
    <property type="entry name" value="Glyoxalase/Bleomycin resistance protein/Dihydroxybiphenyl dioxygenase"/>
    <property type="match status" value="1"/>
</dbReference>
<dbReference type="PANTHER" id="PTHR36437">
    <property type="entry name" value="GLYOXALASE/BLEOMYCIN RESISTANCE PROTEIN/DIOXYGENASE"/>
    <property type="match status" value="1"/>
</dbReference>
<dbReference type="InterPro" id="IPR037523">
    <property type="entry name" value="VOC_core"/>
</dbReference>
<dbReference type="EMBL" id="JACSCY010000004">
    <property type="protein sequence ID" value="MBC6610683.1"/>
    <property type="molecule type" value="Genomic_DNA"/>
</dbReference>
<sequence>MKQTIGGITLLVRDYDEALAYYCEKLGFDLLEDTPLGDGKRWVLVAPPGSTGTPLLLAQAATPEQQASIGNQAGGRVFLFLHTDAFWPAYRRIEAQGVQFLEQPRHEPYGWVVVFADCYGNKWDLLGPPTDEKE</sequence>
<reference evidence="2 3" key="1">
    <citation type="submission" date="2020-08" db="EMBL/GenBank/DDBJ databases">
        <title>Hymenobacter sp.</title>
        <authorList>
            <person name="Kim M.K."/>
        </authorList>
    </citation>
    <scope>NUCLEOTIDE SEQUENCE [LARGE SCALE GENOMIC DNA]</scope>
    <source>
        <strain evidence="2 3">BT507</strain>
    </source>
</reference>
<dbReference type="Pfam" id="PF00903">
    <property type="entry name" value="Glyoxalase"/>
    <property type="match status" value="1"/>
</dbReference>
<dbReference type="InterPro" id="IPR004360">
    <property type="entry name" value="Glyas_Fos-R_dOase_dom"/>
</dbReference>
<keyword evidence="3" id="KW-1185">Reference proteome</keyword>
<evidence type="ECO:0000313" key="2">
    <source>
        <dbReference type="EMBL" id="MBC6610683.1"/>
    </source>
</evidence>
<dbReference type="RefSeq" id="WP_187318977.1">
    <property type="nucleotide sequence ID" value="NZ_JACSCY010000004.1"/>
</dbReference>
<gene>
    <name evidence="2" type="ORF">H8B15_07100</name>
</gene>
<evidence type="ECO:0000313" key="3">
    <source>
        <dbReference type="Proteomes" id="UP000622017"/>
    </source>
</evidence>
<feature type="domain" description="VOC" evidence="1">
    <location>
        <begin position="4"/>
        <end position="128"/>
    </location>
</feature>
<proteinExistence type="predicted"/>
<name>A0ABR7MIA4_9BACT</name>
<protein>
    <submittedName>
        <fullName evidence="2">VOC family protein</fullName>
    </submittedName>
</protein>
<dbReference type="PANTHER" id="PTHR36437:SF2">
    <property type="entry name" value="GLYOXALASE_BLEOMYCIN RESISTANCE PROTEIN_DIOXYGENASE"/>
    <property type="match status" value="1"/>
</dbReference>
<accession>A0ABR7MIA4</accession>
<dbReference type="PROSITE" id="PS51819">
    <property type="entry name" value="VOC"/>
    <property type="match status" value="1"/>
</dbReference>
<dbReference type="InterPro" id="IPR029068">
    <property type="entry name" value="Glyas_Bleomycin-R_OHBP_Dase"/>
</dbReference>
<evidence type="ECO:0000259" key="1">
    <source>
        <dbReference type="PROSITE" id="PS51819"/>
    </source>
</evidence>
<dbReference type="Gene3D" id="3.10.180.10">
    <property type="entry name" value="2,3-Dihydroxybiphenyl 1,2-Dioxygenase, domain 1"/>
    <property type="match status" value="1"/>
</dbReference>
<organism evidence="2 3">
    <name type="scientific">Hymenobacter citatus</name>
    <dbReference type="NCBI Taxonomy" id="2763506"/>
    <lineage>
        <taxon>Bacteria</taxon>
        <taxon>Pseudomonadati</taxon>
        <taxon>Bacteroidota</taxon>
        <taxon>Cytophagia</taxon>
        <taxon>Cytophagales</taxon>
        <taxon>Hymenobacteraceae</taxon>
        <taxon>Hymenobacter</taxon>
    </lineage>
</organism>
<dbReference type="Proteomes" id="UP000622017">
    <property type="component" value="Unassembled WGS sequence"/>
</dbReference>
<comment type="caution">
    <text evidence="2">The sequence shown here is derived from an EMBL/GenBank/DDBJ whole genome shotgun (WGS) entry which is preliminary data.</text>
</comment>